<dbReference type="PRINTS" id="PR00702">
    <property type="entry name" value="ACRIFLAVINRP"/>
</dbReference>
<feature type="transmembrane region" description="Helical" evidence="1">
    <location>
        <begin position="856"/>
        <end position="876"/>
    </location>
</feature>
<dbReference type="Pfam" id="PF00873">
    <property type="entry name" value="ACR_tran"/>
    <property type="match status" value="1"/>
</dbReference>
<keyword evidence="1" id="KW-0472">Membrane</keyword>
<feature type="transmembrane region" description="Helical" evidence="1">
    <location>
        <begin position="337"/>
        <end position="356"/>
    </location>
</feature>
<evidence type="ECO:0000313" key="2">
    <source>
        <dbReference type="EMBL" id="RQH05768.1"/>
    </source>
</evidence>
<feature type="transmembrane region" description="Helical" evidence="1">
    <location>
        <begin position="523"/>
        <end position="543"/>
    </location>
</feature>
<keyword evidence="1" id="KW-0812">Transmembrane</keyword>
<comment type="caution">
    <text evidence="2">The sequence shown here is derived from an EMBL/GenBank/DDBJ whole genome shotgun (WGS) entry which is preliminary data.</text>
</comment>
<evidence type="ECO:0000313" key="3">
    <source>
        <dbReference type="Proteomes" id="UP000272778"/>
    </source>
</evidence>
<sequence length="1026" mass="110981">MIGPNLSEWALSKRPLVVFLMIGALVAGTLSFIRLGRAEDPVFTIRTMVVSAVWPGATIDDTLSQLTERLERTLQETRHVDRIRSFTTAGQTTIFVDLLQSTPPSEVPDTWYQVRKNVGDMQQSLPAGTIGPFFNDDFGNTYGIIYAFTADGYSMRELRDHVEAIRSRLLLVPDVSKIEVLGAQDEQIYIEFSTSRLAGLRLDYPTIVGALTAQNVIRPAGVLQTGQERVFFRVSGAFDSERDIEDVNLVLGGRIVRLGDIATVRRGFSDPPQPMFRVNGKPAIGLAIAMRDSGDILALGRNLKAEMADITANLPVGIEPSLVANQADTVDIAINDFMASLWQAIAIILVCSFVSLGVRPGMVVALSIPLTLAIVFAIMDLVHIDLHRVSLGALIIALTLLVDDAMTTVDAMINRLAAGDSKDQAATFAYRTLAAPMLVGTLVTISSFVPIGFARSSAGEYTFSIFAVVAIALLVSWFGAVVFSPLMGQAILKAPKASKEPPKPGKVITAYGRFLRAALRLRWLTIAVTLAAFVVSILLLRFVPQQFFPASDRSELTVDLTLRQNASIHATEAQVQQIEAILKSDPDVDHFSSYVGRGAIRFILTLNVQLPNPFFAQIIVVARNVAARDRLQLKLEKILSERFPGMIARVSPLELGPPVGWPLQYRVSGPDPAHVRGIALDLAGIVGSDERSRDVNFDWMEPARQIRIHINQDEARQLGVSTAALASVMNTIITGTPITQIRDDIYLVNVVARAAQEKPLNVQTLGTLQVPTPSGRMVPLSQFATFAEDQESPLIWRRNRVPTLTVRADVVHGVLPDEVVAKLAPKIAGFKAKLPKGYKIETGGLYEESSASQASVFAVVPVMIVLMLTSMMVLLVSFKRLAMVVSVMPLGLIGVVLALLVSNRPLGFVAILGILALIGMIAKNGLILIVQIDTNRREGMGVLEAVVASGTSRIRPMMLTSISTVLGLIPIAPTVFWGAMAFAIMGGLLVATLLTLVFLPALYMVVFGKGDRPALQVSGTAGGPTT</sequence>
<protein>
    <submittedName>
        <fullName evidence="2">Efflux RND transporter permease subunit</fullName>
    </submittedName>
</protein>
<name>A0A3N6MQ12_9BURK</name>
<dbReference type="Gene3D" id="3.30.2090.10">
    <property type="entry name" value="Multidrug efflux transporter AcrB TolC docking domain, DN and DC subdomains"/>
    <property type="match status" value="2"/>
</dbReference>
<dbReference type="OrthoDB" id="9757940at2"/>
<dbReference type="SUPFAM" id="SSF82693">
    <property type="entry name" value="Multidrug efflux transporter AcrB pore domain, PN1, PN2, PC1 and PC2 subdomains"/>
    <property type="match status" value="3"/>
</dbReference>
<reference evidence="2 3" key="1">
    <citation type="submission" date="2018-11" db="EMBL/GenBank/DDBJ databases">
        <title>Paraburkholderia sp. DHOA04, isolated from soil.</title>
        <authorList>
            <person name="Gao Z.-H."/>
            <person name="Qiu L.-H."/>
            <person name="Fu J.-C."/>
        </authorList>
    </citation>
    <scope>NUCLEOTIDE SEQUENCE [LARGE SCALE GENOMIC DNA]</scope>
    <source>
        <strain evidence="2 3">DHOA04</strain>
    </source>
</reference>
<dbReference type="GO" id="GO:0005886">
    <property type="term" value="C:plasma membrane"/>
    <property type="evidence" value="ECO:0007669"/>
    <property type="project" value="TreeGrafter"/>
</dbReference>
<dbReference type="SUPFAM" id="SSF82866">
    <property type="entry name" value="Multidrug efflux transporter AcrB transmembrane domain"/>
    <property type="match status" value="2"/>
</dbReference>
<dbReference type="Proteomes" id="UP000272778">
    <property type="component" value="Unassembled WGS sequence"/>
</dbReference>
<dbReference type="InterPro" id="IPR001036">
    <property type="entry name" value="Acrflvin-R"/>
</dbReference>
<feature type="transmembrane region" description="Helical" evidence="1">
    <location>
        <begin position="465"/>
        <end position="486"/>
    </location>
</feature>
<feature type="transmembrane region" description="Helical" evidence="1">
    <location>
        <begin position="982"/>
        <end position="1006"/>
    </location>
</feature>
<proteinExistence type="predicted"/>
<feature type="transmembrane region" description="Helical" evidence="1">
    <location>
        <begin position="907"/>
        <end position="930"/>
    </location>
</feature>
<organism evidence="2 3">
    <name type="scientific">Paraburkholderia dinghuensis</name>
    <dbReference type="NCBI Taxonomy" id="2305225"/>
    <lineage>
        <taxon>Bacteria</taxon>
        <taxon>Pseudomonadati</taxon>
        <taxon>Pseudomonadota</taxon>
        <taxon>Betaproteobacteria</taxon>
        <taxon>Burkholderiales</taxon>
        <taxon>Burkholderiaceae</taxon>
        <taxon>Paraburkholderia</taxon>
    </lineage>
</organism>
<dbReference type="PANTHER" id="PTHR32063">
    <property type="match status" value="1"/>
</dbReference>
<dbReference type="SUPFAM" id="SSF82714">
    <property type="entry name" value="Multidrug efflux transporter AcrB TolC docking domain, DN and DC subdomains"/>
    <property type="match status" value="2"/>
</dbReference>
<feature type="transmembrane region" description="Helical" evidence="1">
    <location>
        <begin position="881"/>
        <end position="901"/>
    </location>
</feature>
<gene>
    <name evidence="2" type="ORF">D1Y85_14220</name>
</gene>
<feature type="transmembrane region" description="Helical" evidence="1">
    <location>
        <begin position="957"/>
        <end position="976"/>
    </location>
</feature>
<feature type="transmembrane region" description="Helical" evidence="1">
    <location>
        <begin position="363"/>
        <end position="384"/>
    </location>
</feature>
<accession>A0A3N6MQ12</accession>
<dbReference type="InterPro" id="IPR027463">
    <property type="entry name" value="AcrB_DN_DC_subdom"/>
</dbReference>
<dbReference type="Gene3D" id="1.20.1640.10">
    <property type="entry name" value="Multidrug efflux transporter AcrB transmembrane domain"/>
    <property type="match status" value="2"/>
</dbReference>
<dbReference type="AlphaFoldDB" id="A0A3N6MQ12"/>
<dbReference type="Gene3D" id="3.30.70.1440">
    <property type="entry name" value="Multidrug efflux transporter AcrB pore domain"/>
    <property type="match status" value="1"/>
</dbReference>
<dbReference type="Gene3D" id="3.30.70.1320">
    <property type="entry name" value="Multidrug efflux transporter AcrB pore domain like"/>
    <property type="match status" value="1"/>
</dbReference>
<evidence type="ECO:0000256" key="1">
    <source>
        <dbReference type="SAM" id="Phobius"/>
    </source>
</evidence>
<dbReference type="EMBL" id="RQIS01000009">
    <property type="protein sequence ID" value="RQH05768.1"/>
    <property type="molecule type" value="Genomic_DNA"/>
</dbReference>
<dbReference type="GO" id="GO:0042910">
    <property type="term" value="F:xenobiotic transmembrane transporter activity"/>
    <property type="evidence" value="ECO:0007669"/>
    <property type="project" value="TreeGrafter"/>
</dbReference>
<dbReference type="PANTHER" id="PTHR32063:SF64">
    <property type="entry name" value="ACRB_ACRD_ACRF FAMILY PROTEIN"/>
    <property type="match status" value="1"/>
</dbReference>
<keyword evidence="3" id="KW-1185">Reference proteome</keyword>
<dbReference type="Gene3D" id="3.30.70.1430">
    <property type="entry name" value="Multidrug efflux transporter AcrB pore domain"/>
    <property type="match status" value="2"/>
</dbReference>
<feature type="transmembrane region" description="Helical" evidence="1">
    <location>
        <begin position="433"/>
        <end position="453"/>
    </location>
</feature>
<dbReference type="RefSeq" id="WP_124151696.1">
    <property type="nucleotide sequence ID" value="NZ_RQIS01000009.1"/>
</dbReference>
<keyword evidence="1" id="KW-1133">Transmembrane helix</keyword>